<dbReference type="EMBL" id="AZFQ01000011">
    <property type="protein sequence ID" value="KRM00295.1"/>
    <property type="molecule type" value="Genomic_DNA"/>
</dbReference>
<dbReference type="PANTHER" id="PTHR30037">
    <property type="entry name" value="DNA-3-METHYLADENINE GLYCOSYLASE 1"/>
    <property type="match status" value="1"/>
</dbReference>
<proteinExistence type="predicted"/>
<dbReference type="PANTHER" id="PTHR30037:SF4">
    <property type="entry name" value="DNA-3-METHYLADENINE GLYCOSYLASE I"/>
    <property type="match status" value="1"/>
</dbReference>
<evidence type="ECO:0000256" key="1">
    <source>
        <dbReference type="PIRSR" id="PIRSR605019-1"/>
    </source>
</evidence>
<dbReference type="SUPFAM" id="SSF48150">
    <property type="entry name" value="DNA-glycosylase"/>
    <property type="match status" value="1"/>
</dbReference>
<dbReference type="GO" id="GO:0008725">
    <property type="term" value="F:DNA-3-methyladenine glycosylase activity"/>
    <property type="evidence" value="ECO:0007669"/>
    <property type="project" value="InterPro"/>
</dbReference>
<dbReference type="RefSeq" id="WP_056959517.1">
    <property type="nucleotide sequence ID" value="NZ_AZFQ01000011.1"/>
</dbReference>
<organism evidence="2 3">
    <name type="scientific">Liquorilactobacillus satsumensis DSM 16230 = JCM 12392</name>
    <dbReference type="NCBI Taxonomy" id="1423801"/>
    <lineage>
        <taxon>Bacteria</taxon>
        <taxon>Bacillati</taxon>
        <taxon>Bacillota</taxon>
        <taxon>Bacilli</taxon>
        <taxon>Lactobacillales</taxon>
        <taxon>Lactobacillaceae</taxon>
        <taxon>Liquorilactobacillus</taxon>
    </lineage>
</organism>
<dbReference type="Pfam" id="PF03352">
    <property type="entry name" value="Adenine_glyco"/>
    <property type="match status" value="1"/>
</dbReference>
<feature type="binding site" evidence="1">
    <location>
        <position position="175"/>
    </location>
    <ligand>
        <name>Zn(2+)</name>
        <dbReference type="ChEBI" id="CHEBI:29105"/>
    </ligand>
</feature>
<dbReference type="Gene3D" id="1.10.340.30">
    <property type="entry name" value="Hypothetical protein, domain 2"/>
    <property type="match status" value="1"/>
</dbReference>
<evidence type="ECO:0000313" key="2">
    <source>
        <dbReference type="EMBL" id="KRM00295.1"/>
    </source>
</evidence>
<dbReference type="OrthoDB" id="9807664at2"/>
<reference evidence="2 3" key="1">
    <citation type="journal article" date="2015" name="Genome Announc.">
        <title>Expanding the biotechnology potential of lactobacilli through comparative genomics of 213 strains and associated genera.</title>
        <authorList>
            <person name="Sun Z."/>
            <person name="Harris H.M."/>
            <person name="McCann A."/>
            <person name="Guo C."/>
            <person name="Argimon S."/>
            <person name="Zhang W."/>
            <person name="Yang X."/>
            <person name="Jeffery I.B."/>
            <person name="Cooney J.C."/>
            <person name="Kagawa T.F."/>
            <person name="Liu W."/>
            <person name="Song Y."/>
            <person name="Salvetti E."/>
            <person name="Wrobel A."/>
            <person name="Rasinkangas P."/>
            <person name="Parkhill J."/>
            <person name="Rea M.C."/>
            <person name="O'Sullivan O."/>
            <person name="Ritari J."/>
            <person name="Douillard F.P."/>
            <person name="Paul Ross R."/>
            <person name="Yang R."/>
            <person name="Briner A.E."/>
            <person name="Felis G.E."/>
            <person name="de Vos W.M."/>
            <person name="Barrangou R."/>
            <person name="Klaenhammer T.R."/>
            <person name="Caufield P.W."/>
            <person name="Cui Y."/>
            <person name="Zhang H."/>
            <person name="O'Toole P.W."/>
        </authorList>
    </citation>
    <scope>NUCLEOTIDE SEQUENCE [LARGE SCALE GENOMIC DNA]</scope>
    <source>
        <strain evidence="2 3">DSM 16230</strain>
    </source>
</reference>
<sequence length="184" mass="21185">MERCSWANTGNELLKEYHDQEWGMPCHDEHKLFELLSLEIMQAGLSWQTVLNKRAAFKTAFADFDVKQVQNFQAKLPQLMVNKAIIRNQRKLLAIINNAQVVVKLAAAGTCFNDYMWQFVDYQPIVHQYQTHTEVPSTNGLAKKISQQMKRDGFQFAGPVITYSFLQAAGLINDHVVTCFRHQH</sequence>
<comment type="caution">
    <text evidence="2">The sequence shown here is derived from an EMBL/GenBank/DDBJ whole genome shotgun (WGS) entry which is preliminary data.</text>
</comment>
<dbReference type="STRING" id="1423801.FD50_GL001554"/>
<dbReference type="InterPro" id="IPR005019">
    <property type="entry name" value="Adenine_glyco"/>
</dbReference>
<dbReference type="AlphaFoldDB" id="A0A0R1V446"/>
<dbReference type="GO" id="GO:0046872">
    <property type="term" value="F:metal ion binding"/>
    <property type="evidence" value="ECO:0007669"/>
    <property type="project" value="UniProtKB-KW"/>
</dbReference>
<evidence type="ECO:0000313" key="3">
    <source>
        <dbReference type="Proteomes" id="UP000051166"/>
    </source>
</evidence>
<gene>
    <name evidence="2" type="ORF">FD50_GL001554</name>
</gene>
<feature type="binding site" evidence="1">
    <location>
        <position position="179"/>
    </location>
    <ligand>
        <name>Zn(2+)</name>
        <dbReference type="ChEBI" id="CHEBI:29105"/>
    </ligand>
</feature>
<protein>
    <submittedName>
        <fullName evidence="2">DNA-3-methyladenine glycosylase I</fullName>
    </submittedName>
</protein>
<dbReference type="InterPro" id="IPR011257">
    <property type="entry name" value="DNA_glycosylase"/>
</dbReference>
<feature type="binding site" evidence="1">
    <location>
        <position position="18"/>
    </location>
    <ligand>
        <name>Zn(2+)</name>
        <dbReference type="ChEBI" id="CHEBI:29105"/>
    </ligand>
</feature>
<keyword evidence="3" id="KW-1185">Reference proteome</keyword>
<dbReference type="InterPro" id="IPR052891">
    <property type="entry name" value="DNA-3mA_glycosylase"/>
</dbReference>
<dbReference type="Proteomes" id="UP000051166">
    <property type="component" value="Unassembled WGS sequence"/>
</dbReference>
<accession>A0A0R1V446</accession>
<dbReference type="GO" id="GO:0006284">
    <property type="term" value="P:base-excision repair"/>
    <property type="evidence" value="ECO:0007669"/>
    <property type="project" value="InterPro"/>
</dbReference>
<dbReference type="PATRIC" id="fig|1423801.4.peg.1591"/>
<dbReference type="GeneID" id="98307064"/>
<name>A0A0R1V446_9LACO</name>
<feature type="binding site" evidence="1">
    <location>
        <position position="4"/>
    </location>
    <ligand>
        <name>Zn(2+)</name>
        <dbReference type="ChEBI" id="CHEBI:29105"/>
    </ligand>
</feature>
<keyword evidence="1" id="KW-0862">Zinc</keyword>
<keyword evidence="1" id="KW-0479">Metal-binding</keyword>